<comment type="subcellular location">
    <subcellularLocation>
        <location evidence="14">Cell membrane</location>
        <topology evidence="14">Peripheral membrane protein</topology>
    </subcellularLocation>
    <subcellularLocation>
        <location evidence="1">Membrane</location>
        <topology evidence="1">Peripheral membrane protein</topology>
    </subcellularLocation>
</comment>
<dbReference type="CDD" id="cd01133">
    <property type="entry name" value="F1-ATPase_beta_CD"/>
    <property type="match status" value="1"/>
</dbReference>
<evidence type="ECO:0000256" key="1">
    <source>
        <dbReference type="ARBA" id="ARBA00004170"/>
    </source>
</evidence>
<name>A0A5J6WSY8_MORMI</name>
<evidence type="ECO:0000256" key="13">
    <source>
        <dbReference type="ARBA" id="ARBA00024342"/>
    </source>
</evidence>
<keyword evidence="8 14" id="KW-1278">Translocase</keyword>
<dbReference type="GO" id="GO:0046933">
    <property type="term" value="F:proton-transporting ATP synthase activity, rotational mechanism"/>
    <property type="evidence" value="ECO:0007669"/>
    <property type="project" value="UniProtKB-UniRule"/>
</dbReference>
<dbReference type="InterPro" id="IPR050053">
    <property type="entry name" value="ATPase_alpha/beta_chains"/>
</dbReference>
<evidence type="ECO:0000256" key="3">
    <source>
        <dbReference type="ARBA" id="ARBA00022475"/>
    </source>
</evidence>
<evidence type="ECO:0000256" key="10">
    <source>
        <dbReference type="ARBA" id="ARBA00023136"/>
    </source>
</evidence>
<dbReference type="InterPro" id="IPR055190">
    <property type="entry name" value="ATP-synt_VA_C"/>
</dbReference>
<dbReference type="HAMAP" id="MF_01347">
    <property type="entry name" value="ATP_synth_beta_bact"/>
    <property type="match status" value="1"/>
</dbReference>
<dbReference type="GO" id="GO:0045259">
    <property type="term" value="C:proton-transporting ATP synthase complex"/>
    <property type="evidence" value="ECO:0007669"/>
    <property type="project" value="UniProtKB-KW"/>
</dbReference>
<evidence type="ECO:0000256" key="6">
    <source>
        <dbReference type="ARBA" id="ARBA00022781"/>
    </source>
</evidence>
<dbReference type="Gene3D" id="3.40.50.300">
    <property type="entry name" value="P-loop containing nucleotide triphosphate hydrolases"/>
    <property type="match status" value="1"/>
</dbReference>
<keyword evidence="17" id="KW-1185">Reference proteome</keyword>
<evidence type="ECO:0000256" key="8">
    <source>
        <dbReference type="ARBA" id="ARBA00022967"/>
    </source>
</evidence>
<dbReference type="InterPro" id="IPR000194">
    <property type="entry name" value="ATPase_F1/V1/A1_a/bsu_nucl-bd"/>
</dbReference>
<dbReference type="InterPro" id="IPR003593">
    <property type="entry name" value="AAA+_ATPase"/>
</dbReference>
<keyword evidence="4" id="KW-0997">Cell inner membrane</keyword>
<comment type="catalytic activity">
    <reaction evidence="14">
        <text>ATP + H2O + 4 H(+)(in) = ADP + phosphate + 5 H(+)(out)</text>
        <dbReference type="Rhea" id="RHEA:57720"/>
        <dbReference type="ChEBI" id="CHEBI:15377"/>
        <dbReference type="ChEBI" id="CHEBI:15378"/>
        <dbReference type="ChEBI" id="CHEBI:30616"/>
        <dbReference type="ChEBI" id="CHEBI:43474"/>
        <dbReference type="ChEBI" id="CHEBI:456216"/>
        <dbReference type="EC" id="7.1.2.2"/>
    </reaction>
</comment>
<protein>
    <recommendedName>
        <fullName evidence="14">ATP synthase subunit beta</fullName>
        <ecNumber evidence="14">7.1.2.2</ecNumber>
    </recommendedName>
    <alternativeName>
        <fullName evidence="14">ATP synthase F1 sector subunit beta</fullName>
    </alternativeName>
    <alternativeName>
        <fullName evidence="14">F-ATPase subunit beta</fullName>
    </alternativeName>
</protein>
<keyword evidence="2 14" id="KW-0813">Transport</keyword>
<proteinExistence type="inferred from homology"/>
<evidence type="ECO:0000256" key="11">
    <source>
        <dbReference type="ARBA" id="ARBA00023196"/>
    </source>
</evidence>
<dbReference type="InterPro" id="IPR027417">
    <property type="entry name" value="P-loop_NTPase"/>
</dbReference>
<dbReference type="GO" id="GO:0005886">
    <property type="term" value="C:plasma membrane"/>
    <property type="evidence" value="ECO:0007669"/>
    <property type="project" value="UniProtKB-SubCell"/>
</dbReference>
<comment type="function">
    <text evidence="14">Produces ATP from ADP in the presence of a proton gradient across the membrane. The catalytic sites are hosted primarily by the beta subunits.</text>
</comment>
<organism evidence="16 17">
    <name type="scientific">Moritella marina ATCC 15381</name>
    <dbReference type="NCBI Taxonomy" id="1202962"/>
    <lineage>
        <taxon>Bacteria</taxon>
        <taxon>Pseudomonadati</taxon>
        <taxon>Pseudomonadota</taxon>
        <taxon>Gammaproteobacteria</taxon>
        <taxon>Alteromonadales</taxon>
        <taxon>Moritellaceae</taxon>
        <taxon>Moritella</taxon>
    </lineage>
</organism>
<dbReference type="FunFam" id="3.40.50.300:FF:000004">
    <property type="entry name" value="ATP synthase subunit beta"/>
    <property type="match status" value="1"/>
</dbReference>
<dbReference type="Pfam" id="PF00006">
    <property type="entry name" value="ATP-synt_ab"/>
    <property type="match status" value="1"/>
</dbReference>
<feature type="binding site" evidence="14">
    <location>
        <begin position="151"/>
        <end position="158"/>
    </location>
    <ligand>
        <name>ATP</name>
        <dbReference type="ChEBI" id="CHEBI:30616"/>
    </ligand>
</feature>
<dbReference type="InterPro" id="IPR005722">
    <property type="entry name" value="ATP_synth_F1_bsu"/>
</dbReference>
<dbReference type="SMART" id="SM00382">
    <property type="entry name" value="AAA"/>
    <property type="match status" value="1"/>
</dbReference>
<keyword evidence="10 14" id="KW-0472">Membrane</keyword>
<dbReference type="Gene3D" id="1.10.1140.10">
    <property type="entry name" value="Bovine Mitochondrial F1-atpase, Atp Synthase Beta Chain, Chain D, domain 3"/>
    <property type="match status" value="1"/>
</dbReference>
<dbReference type="Pfam" id="PF02874">
    <property type="entry name" value="ATP-synt_ab_N"/>
    <property type="match status" value="1"/>
</dbReference>
<dbReference type="EC" id="7.1.2.2" evidence="14"/>
<dbReference type="CDD" id="cd18110">
    <property type="entry name" value="ATP-synt_F1_beta_C"/>
    <property type="match status" value="1"/>
</dbReference>
<keyword evidence="7 14" id="KW-0067">ATP-binding</keyword>
<keyword evidence="9 14" id="KW-0406">Ion transport</keyword>
<evidence type="ECO:0000256" key="14">
    <source>
        <dbReference type="HAMAP-Rule" id="MF_01347"/>
    </source>
</evidence>
<keyword evidence="6 14" id="KW-0375">Hydrogen ion transport</keyword>
<evidence type="ECO:0000256" key="5">
    <source>
        <dbReference type="ARBA" id="ARBA00022741"/>
    </source>
</evidence>
<dbReference type="NCBIfam" id="TIGR01039">
    <property type="entry name" value="atpD"/>
    <property type="match status" value="1"/>
</dbReference>
<dbReference type="CDD" id="cd18115">
    <property type="entry name" value="ATP-synt_F1_beta_N"/>
    <property type="match status" value="1"/>
</dbReference>
<sequence>MSTGIIVQIIGAVVDVEFPQQSVPQVYDALTFDDANLSELVLEVQQQIGGGVVRCIVMGSSDGLRRGLKVTNTGSAISVPVGDECLGRIVNVLGNPIDGKGAIPTDTRYEIHRTAPSYEEQSLSSELLETGVKVIDLICPFAKGGKVGLFGGAGVGKTVNMMELINNIAKAHSGLSVFAGVGERTREGNDFYYEMEEAGVLDKVAMVYGQMNEPPGNRLRVALTGLSMAERFRDEGKDVLLFIDNIYRYTLAGTEVSALLGRMPSAVGYQPTLAEEMGILQERITSTKSGSITSIQAVYVPADDLTDPSPATTFAHLDATVVLNRNIASMGMYPAIDPLDSTSRQLDPLVVGQEHYDIARGVQGVLQRYTELKDIIAILGMDELSEEDKQIVSRARKIQRFLTQPYHVAEVFTGDPGVLVSLKETLRGFKGLLEGDYDDLPEQAFMYCGSIDDAVEAAKKL</sequence>
<keyword evidence="3 14" id="KW-1003">Cell membrane</keyword>
<evidence type="ECO:0000256" key="9">
    <source>
        <dbReference type="ARBA" id="ARBA00023065"/>
    </source>
</evidence>
<keyword evidence="5 14" id="KW-0547">Nucleotide-binding</keyword>
<dbReference type="RefSeq" id="WP_019442497.1">
    <property type="nucleotide sequence ID" value="NZ_ALOE01000031.1"/>
</dbReference>
<dbReference type="AlphaFoldDB" id="A0A5J6WSY8"/>
<dbReference type="InterPro" id="IPR036121">
    <property type="entry name" value="ATPase_F1/V1/A1_a/bsu_N_sf"/>
</dbReference>
<dbReference type="InterPro" id="IPR020003">
    <property type="entry name" value="ATPase_a/bsu_AS"/>
</dbReference>
<evidence type="ECO:0000313" key="16">
    <source>
        <dbReference type="EMBL" id="QFI39532.1"/>
    </source>
</evidence>
<accession>A0A5J6WSY8</accession>
<evidence type="ECO:0000259" key="15">
    <source>
        <dbReference type="SMART" id="SM00382"/>
    </source>
</evidence>
<evidence type="ECO:0000256" key="2">
    <source>
        <dbReference type="ARBA" id="ARBA00022448"/>
    </source>
</evidence>
<feature type="domain" description="AAA+ ATPase" evidence="15">
    <location>
        <begin position="143"/>
        <end position="328"/>
    </location>
</feature>
<evidence type="ECO:0000256" key="7">
    <source>
        <dbReference type="ARBA" id="ARBA00022840"/>
    </source>
</evidence>
<keyword evidence="12 14" id="KW-0066">ATP synthesis</keyword>
<dbReference type="KEGG" id="mmaa:FR932_17760"/>
<evidence type="ECO:0000313" key="17">
    <source>
        <dbReference type="Proteomes" id="UP000327424"/>
    </source>
</evidence>
<dbReference type="OrthoDB" id="9801639at2"/>
<dbReference type="EMBL" id="CP044399">
    <property type="protein sequence ID" value="QFI39532.1"/>
    <property type="molecule type" value="Genomic_DNA"/>
</dbReference>
<dbReference type="Gene3D" id="2.40.10.170">
    <property type="match status" value="1"/>
</dbReference>
<keyword evidence="11 14" id="KW-0139">CF(1)</keyword>
<dbReference type="GO" id="GO:0005524">
    <property type="term" value="F:ATP binding"/>
    <property type="evidence" value="ECO:0007669"/>
    <property type="project" value="UniProtKB-UniRule"/>
</dbReference>
<dbReference type="Proteomes" id="UP000327424">
    <property type="component" value="Chromosome"/>
</dbReference>
<dbReference type="InterPro" id="IPR024034">
    <property type="entry name" value="ATPase_F1/V1_b/a_C"/>
</dbReference>
<dbReference type="FunFam" id="1.10.1140.10:FF:000001">
    <property type="entry name" value="ATP synthase subunit beta"/>
    <property type="match status" value="1"/>
</dbReference>
<dbReference type="InterPro" id="IPR004100">
    <property type="entry name" value="ATPase_F1/V1/A1_a/bsu_N"/>
</dbReference>
<dbReference type="Pfam" id="PF22919">
    <property type="entry name" value="ATP-synt_VA_C"/>
    <property type="match status" value="1"/>
</dbReference>
<dbReference type="PANTHER" id="PTHR15184">
    <property type="entry name" value="ATP SYNTHASE"/>
    <property type="match status" value="1"/>
</dbReference>
<dbReference type="SUPFAM" id="SSF52540">
    <property type="entry name" value="P-loop containing nucleoside triphosphate hydrolases"/>
    <property type="match status" value="1"/>
</dbReference>
<dbReference type="PANTHER" id="PTHR15184:SF71">
    <property type="entry name" value="ATP SYNTHASE SUBUNIT BETA, MITOCHONDRIAL"/>
    <property type="match status" value="1"/>
</dbReference>
<dbReference type="PROSITE" id="PS00152">
    <property type="entry name" value="ATPASE_ALPHA_BETA"/>
    <property type="match status" value="1"/>
</dbReference>
<evidence type="ECO:0000256" key="12">
    <source>
        <dbReference type="ARBA" id="ARBA00023310"/>
    </source>
</evidence>
<dbReference type="SUPFAM" id="SSF50615">
    <property type="entry name" value="N-terminal domain of alpha and beta subunits of F1 ATP synthase"/>
    <property type="match status" value="1"/>
</dbReference>
<reference evidence="16 17" key="1">
    <citation type="submission" date="2019-09" db="EMBL/GenBank/DDBJ databases">
        <title>Hybrid Assembly of the complete Genome of the Deep-Sea Bacterium Moritella marina from long Nanopore and Illumina reads.</title>
        <authorList>
            <person name="Magin S."/>
            <person name="Georgoulis A."/>
            <person name="Papadimitriou K."/>
            <person name="Iliakis G."/>
            <person name="Vorgias C.E."/>
        </authorList>
    </citation>
    <scope>NUCLEOTIDE SEQUENCE [LARGE SCALE GENOMIC DNA]</scope>
    <source>
        <strain evidence="16 17">MP-1</strain>
    </source>
</reference>
<dbReference type="SUPFAM" id="SSF47917">
    <property type="entry name" value="C-terminal domain of alpha and beta subunits of F1 ATP synthase"/>
    <property type="match status" value="1"/>
</dbReference>
<evidence type="ECO:0000256" key="4">
    <source>
        <dbReference type="ARBA" id="ARBA00022519"/>
    </source>
</evidence>
<comment type="similarity">
    <text evidence="13">Belongs to the ATPase alpha/beta chains family. T3SS ATPase subfamily.</text>
</comment>
<gene>
    <name evidence="14 16" type="primary">atpD</name>
    <name evidence="16" type="ORF">FR932_17760</name>
</gene>